<reference evidence="2 3" key="1">
    <citation type="submission" date="2009-10" db="EMBL/GenBank/DDBJ databases">
        <authorList>
            <person name="Muzny D."/>
            <person name="Qin X."/>
            <person name="Deng J."/>
            <person name="Jiang H."/>
            <person name="Liu Y."/>
            <person name="Qu J."/>
            <person name="Song X.-Z."/>
            <person name="Zhang L."/>
            <person name="Thornton R."/>
            <person name="Coyle M."/>
            <person name="Francisco L."/>
            <person name="Jackson L."/>
            <person name="Javaid M."/>
            <person name="Korchina V."/>
            <person name="Kovar C."/>
            <person name="Mata R."/>
            <person name="Mathew T."/>
            <person name="Ngo R."/>
            <person name="Nguyen L."/>
            <person name="Nguyen N."/>
            <person name="Okwuonu G."/>
            <person name="Ongeri F."/>
            <person name="Pham C."/>
            <person name="Simmons D."/>
            <person name="Wilczek-Boney K."/>
            <person name="Hale W."/>
            <person name="Jakkamsetti A."/>
            <person name="Pham P."/>
            <person name="Ruth R."/>
            <person name="San Lucas F."/>
            <person name="Warren J."/>
            <person name="Zhang J."/>
            <person name="Zhao Z."/>
            <person name="Zhou C."/>
            <person name="Zhu D."/>
            <person name="Lee S."/>
            <person name="Bess C."/>
            <person name="Blankenburg K."/>
            <person name="Forbes L."/>
            <person name="Fu Q."/>
            <person name="Gubbala S."/>
            <person name="Hirani K."/>
            <person name="Jayaseelan J.C."/>
            <person name="Lara F."/>
            <person name="Munidasa M."/>
            <person name="Palculict T."/>
            <person name="Patil S."/>
            <person name="Pu L.-L."/>
            <person name="Saada N."/>
            <person name="Tang L."/>
            <person name="Weissenberger G."/>
            <person name="Zhu Y."/>
            <person name="Hemphill L."/>
            <person name="Shang Y."/>
            <person name="Youmans B."/>
            <person name="Ayvaz T."/>
            <person name="Ross M."/>
            <person name="Santibanez J."/>
            <person name="Aqrawi P."/>
            <person name="Gross S."/>
            <person name="Joshi V."/>
            <person name="Fowler G."/>
            <person name="Nazareth L."/>
            <person name="Reid J."/>
            <person name="Worley K."/>
            <person name="Petrosino J."/>
            <person name="Highlander S."/>
            <person name="Gibbs R."/>
        </authorList>
    </citation>
    <scope>NUCLEOTIDE SEQUENCE [LARGE SCALE GENOMIC DNA]</scope>
    <source>
        <strain evidence="2 3">ATCC 43325</strain>
    </source>
</reference>
<gene>
    <name evidence="2" type="ORF">HMPREF0621_0501</name>
</gene>
<keyword evidence="1" id="KW-0472">Membrane</keyword>
<sequence>MGVNMREYIWLFPIIFVFHDLEEIIGMRVFLHKNKVLLNQKYPYFYKLSKDFSTEGFALAVLEELVICLLLCLLVVFIHNEVTSGLWLGAFIACTLHFFIHIIQTLVLRKYIPATITSIICLPISIWILYQCISQLEYPLDRIFPYLVMGFVLVGINLFLAQKLIGVFTRFMNKHIIN</sequence>
<feature type="transmembrane region" description="Helical" evidence="1">
    <location>
        <begin position="143"/>
        <end position="161"/>
    </location>
</feature>
<keyword evidence="3" id="KW-1185">Reference proteome</keyword>
<comment type="caution">
    <text evidence="2">The sequence shown here is derived from an EMBL/GenBank/DDBJ whole genome shotgun (WGS) entry which is preliminary data.</text>
</comment>
<feature type="transmembrane region" description="Helical" evidence="1">
    <location>
        <begin position="111"/>
        <end position="131"/>
    </location>
</feature>
<dbReference type="HOGENOM" id="CLU_120980_2_0_6"/>
<dbReference type="EMBL" id="ACZR01000005">
    <property type="protein sequence ID" value="EEX50914.1"/>
    <property type="molecule type" value="Genomic_DNA"/>
</dbReference>
<dbReference type="InterPro" id="IPR025671">
    <property type="entry name" value="HXXEE"/>
</dbReference>
<evidence type="ECO:0000313" key="2">
    <source>
        <dbReference type="EMBL" id="EEX50914.1"/>
    </source>
</evidence>
<keyword evidence="1" id="KW-0812">Transmembrane</keyword>
<keyword evidence="1" id="KW-1133">Transmembrane helix</keyword>
<feature type="transmembrane region" description="Helical" evidence="1">
    <location>
        <begin position="84"/>
        <end position="104"/>
    </location>
</feature>
<feature type="transmembrane region" description="Helical" evidence="1">
    <location>
        <begin position="12"/>
        <end position="31"/>
    </location>
</feature>
<feature type="transmembrane region" description="Helical" evidence="1">
    <location>
        <begin position="52"/>
        <end position="78"/>
    </location>
</feature>
<evidence type="ECO:0008006" key="4">
    <source>
        <dbReference type="Google" id="ProtNLM"/>
    </source>
</evidence>
<proteinExistence type="predicted"/>
<dbReference type="Proteomes" id="UP000005519">
    <property type="component" value="Unassembled WGS sequence"/>
</dbReference>
<dbReference type="OrthoDB" id="5195477at2"/>
<organism evidence="2 3">
    <name type="scientific">Pasteurella dagmatis ATCC 43325</name>
    <dbReference type="NCBI Taxonomy" id="667128"/>
    <lineage>
        <taxon>Bacteria</taxon>
        <taxon>Pseudomonadati</taxon>
        <taxon>Pseudomonadota</taxon>
        <taxon>Gammaproteobacteria</taxon>
        <taxon>Pasteurellales</taxon>
        <taxon>Pasteurellaceae</taxon>
        <taxon>Pasteurella</taxon>
    </lineage>
</organism>
<dbReference type="Pfam" id="PF13787">
    <property type="entry name" value="HXXEE"/>
    <property type="match status" value="1"/>
</dbReference>
<name>C9PNC7_9PAST</name>
<accession>C9PNC7</accession>
<dbReference type="AlphaFoldDB" id="C9PNC7"/>
<evidence type="ECO:0000313" key="3">
    <source>
        <dbReference type="Proteomes" id="UP000005519"/>
    </source>
</evidence>
<dbReference type="STRING" id="667128.HMPREF0621_0501"/>
<protein>
    <recommendedName>
        <fullName evidence="4">HXXEE domain-containing protein</fullName>
    </recommendedName>
</protein>
<evidence type="ECO:0000256" key="1">
    <source>
        <dbReference type="SAM" id="Phobius"/>
    </source>
</evidence>